<evidence type="ECO:0000256" key="2">
    <source>
        <dbReference type="PROSITE-ProRule" id="PRU00335"/>
    </source>
</evidence>
<dbReference type="RefSeq" id="WP_007122209.1">
    <property type="nucleotide sequence ID" value="NZ_AICN01000039.1"/>
</dbReference>
<dbReference type="OrthoDB" id="9812484at2"/>
<dbReference type="STRING" id="1144300.PS3_4299"/>
<dbReference type="Proteomes" id="UP000004567">
    <property type="component" value="Unassembled WGS sequence"/>
</dbReference>
<feature type="DNA-binding region" description="H-T-H motif" evidence="2">
    <location>
        <begin position="34"/>
        <end position="53"/>
    </location>
</feature>
<sequence length="172" mass="19582">MPTETFLNLDPNKQSRIIQACLHEFGTRPLSEAQVAPIVKEAKIARGSFYKYFEDLTDAYQYVYGIALREIHKGIRPPDRGHGQVSDYLAQVTNFLDQSHQSGYYDLIRQHLLHNEERIPPRPQAVPMELSPQNWAVGVLVHTTIKECVREPKAQAAKLERLAAVLTKLLAH</sequence>
<evidence type="ECO:0000256" key="1">
    <source>
        <dbReference type="ARBA" id="ARBA00023125"/>
    </source>
</evidence>
<dbReference type="Gene3D" id="1.10.357.10">
    <property type="entry name" value="Tetracycline Repressor, domain 2"/>
    <property type="match status" value="1"/>
</dbReference>
<proteinExistence type="predicted"/>
<dbReference type="PROSITE" id="PS50977">
    <property type="entry name" value="HTH_TETR_2"/>
    <property type="match status" value="1"/>
</dbReference>
<dbReference type="GO" id="GO:0003677">
    <property type="term" value="F:DNA binding"/>
    <property type="evidence" value="ECO:0007669"/>
    <property type="project" value="UniProtKB-UniRule"/>
</dbReference>
<keyword evidence="1 2" id="KW-0238">DNA-binding</keyword>
<feature type="domain" description="HTH tetR-type" evidence="3">
    <location>
        <begin position="11"/>
        <end position="71"/>
    </location>
</feature>
<accession>H4GJH6</accession>
<dbReference type="InterPro" id="IPR001647">
    <property type="entry name" value="HTH_TetR"/>
</dbReference>
<dbReference type="PATRIC" id="fig|1144300.3.peg.930"/>
<evidence type="ECO:0000259" key="3">
    <source>
        <dbReference type="PROSITE" id="PS50977"/>
    </source>
</evidence>
<dbReference type="InterPro" id="IPR009057">
    <property type="entry name" value="Homeodomain-like_sf"/>
</dbReference>
<dbReference type="Pfam" id="PF00440">
    <property type="entry name" value="TetR_N"/>
    <property type="match status" value="1"/>
</dbReference>
<dbReference type="EMBL" id="AICN01000039">
    <property type="protein sequence ID" value="EHS86619.1"/>
    <property type="molecule type" value="Genomic_DNA"/>
</dbReference>
<comment type="caution">
    <text evidence="4">The sequence shown here is derived from an EMBL/GenBank/DDBJ whole genome shotgun (WGS) entry which is preliminary data.</text>
</comment>
<evidence type="ECO:0000313" key="4">
    <source>
        <dbReference type="EMBL" id="EHS86619.1"/>
    </source>
</evidence>
<protein>
    <submittedName>
        <fullName evidence="4">Transcriptional regulator</fullName>
    </submittedName>
</protein>
<reference evidence="4 5" key="1">
    <citation type="journal article" date="2013" name="Genome Announc.">
        <title>Genome Sequence of Lactobacillus gastricus PS3, a Strain Isolated from Human Milk.</title>
        <authorList>
            <person name="Martin V."/>
            <person name="Cardenas N."/>
            <person name="Jimenez E."/>
            <person name="Maldonado A."/>
            <person name="Rodriguez J.M."/>
            <person name="Fernandez L."/>
        </authorList>
    </citation>
    <scope>NUCLEOTIDE SEQUENCE [LARGE SCALE GENOMIC DNA]</scope>
    <source>
        <strain evidence="4 5">PS3</strain>
    </source>
</reference>
<organism evidence="4 5">
    <name type="scientific">Limosilactobacillus gastricus PS3</name>
    <dbReference type="NCBI Taxonomy" id="1144300"/>
    <lineage>
        <taxon>Bacteria</taxon>
        <taxon>Bacillati</taxon>
        <taxon>Bacillota</taxon>
        <taxon>Bacilli</taxon>
        <taxon>Lactobacillales</taxon>
        <taxon>Lactobacillaceae</taxon>
        <taxon>Limosilactobacillus</taxon>
    </lineage>
</organism>
<gene>
    <name evidence="4" type="ORF">PS3_4299</name>
</gene>
<dbReference type="AlphaFoldDB" id="H4GJH6"/>
<name>H4GJH6_9LACO</name>
<evidence type="ECO:0000313" key="5">
    <source>
        <dbReference type="Proteomes" id="UP000004567"/>
    </source>
</evidence>
<dbReference type="SUPFAM" id="SSF46689">
    <property type="entry name" value="Homeodomain-like"/>
    <property type="match status" value="1"/>
</dbReference>